<sequence>MKICVFGNKSATSELLKHLTSNNTRPHTLATLSKESFGKIEISGSDVNICSQAESLGINVYTTDSYGLKNAHDQDFFTKQAFDLGICTGWQRLIPKEILNTFKLGVFGWHGSGFNLPNGRGRSPLNWTIRLGLKEVFHNCFKYAEDADTGHIYETLRFDINEDDYIADVLEKAKAHIKGSSLRLIRDAANGEITLSRQGNYPAIAFPALNEASGKIDPSVFLAKDVINIIRSCSSPFPGSYLYVQDNNTKIRIWNAEINEDINDLEIGYARIMGKALFIRCKDKAIKVNDFEFESTKVFNDLEGADFFSS</sequence>
<dbReference type="Gene3D" id="3.40.50.12230">
    <property type="match status" value="1"/>
</dbReference>
<dbReference type="GO" id="GO:0004479">
    <property type="term" value="F:methionyl-tRNA formyltransferase activity"/>
    <property type="evidence" value="ECO:0007669"/>
    <property type="project" value="TreeGrafter"/>
</dbReference>
<dbReference type="PANTHER" id="PTHR11138">
    <property type="entry name" value="METHIONYL-TRNA FORMYLTRANSFERASE"/>
    <property type="match status" value="1"/>
</dbReference>
<accession>A0P696</accession>
<gene>
    <name evidence="3" type="ORF">MB2181_03245</name>
</gene>
<dbReference type="OrthoDB" id="9788924at2"/>
<dbReference type="InterPro" id="IPR036477">
    <property type="entry name" value="Formyl_transf_N_sf"/>
</dbReference>
<reference evidence="3 4" key="1">
    <citation type="submission" date="2006-11" db="EMBL/GenBank/DDBJ databases">
        <authorList>
            <person name="Giovannoni S."/>
            <person name="Vergin K."/>
            <person name="Ferriera S."/>
            <person name="Johnson J."/>
            <person name="Kravitz S."/>
            <person name="Beeson K."/>
            <person name="Sutton G."/>
            <person name="Rogers Y.-H."/>
            <person name="Friedman R."/>
            <person name="Frazier M."/>
            <person name="Venter J.C."/>
        </authorList>
    </citation>
    <scope>NUCLEOTIDE SEQUENCE [LARGE SCALE GENOMIC DNA]</scope>
    <source>
        <strain evidence="3 4">HTCC2181</strain>
    </source>
</reference>
<protein>
    <submittedName>
        <fullName evidence="3">Putative formyltransferase</fullName>
    </submittedName>
</protein>
<name>A0P696_9PROT</name>
<dbReference type="InterPro" id="IPR011034">
    <property type="entry name" value="Formyl_transferase-like_C_sf"/>
</dbReference>
<feature type="domain" description="Formyl transferase C-terminal" evidence="2">
    <location>
        <begin position="223"/>
        <end position="298"/>
    </location>
</feature>
<dbReference type="EMBL" id="AAUX01000001">
    <property type="protein sequence ID" value="EAV47056.1"/>
    <property type="molecule type" value="Genomic_DNA"/>
</dbReference>
<dbReference type="SUPFAM" id="SSF53328">
    <property type="entry name" value="Formyltransferase"/>
    <property type="match status" value="1"/>
</dbReference>
<dbReference type="Pfam" id="PF00551">
    <property type="entry name" value="Formyl_trans_N"/>
    <property type="match status" value="1"/>
</dbReference>
<dbReference type="Proteomes" id="UP000054262">
    <property type="component" value="Unassembled WGS sequence"/>
</dbReference>
<evidence type="ECO:0000313" key="3">
    <source>
        <dbReference type="EMBL" id="EAV47056.1"/>
    </source>
</evidence>
<evidence type="ECO:0000259" key="1">
    <source>
        <dbReference type="Pfam" id="PF00551"/>
    </source>
</evidence>
<keyword evidence="4" id="KW-1185">Reference proteome</keyword>
<dbReference type="PANTHER" id="PTHR11138:SF5">
    <property type="entry name" value="METHIONYL-TRNA FORMYLTRANSFERASE, MITOCHONDRIAL"/>
    <property type="match status" value="1"/>
</dbReference>
<evidence type="ECO:0000259" key="2">
    <source>
        <dbReference type="Pfam" id="PF02911"/>
    </source>
</evidence>
<evidence type="ECO:0000313" key="4">
    <source>
        <dbReference type="Proteomes" id="UP000054262"/>
    </source>
</evidence>
<organism evidence="3 4">
    <name type="scientific">Methylophilales bacterium HTCC2181</name>
    <dbReference type="NCBI Taxonomy" id="383631"/>
    <lineage>
        <taxon>Bacteria</taxon>
        <taxon>Pseudomonadati</taxon>
        <taxon>Pseudomonadota</taxon>
        <taxon>Betaproteobacteria</taxon>
        <taxon>Nitrosomonadales</taxon>
        <taxon>OM43 clade</taxon>
    </lineage>
</organism>
<dbReference type="InterPro" id="IPR002376">
    <property type="entry name" value="Formyl_transf_N"/>
</dbReference>
<dbReference type="GO" id="GO:0005829">
    <property type="term" value="C:cytosol"/>
    <property type="evidence" value="ECO:0007669"/>
    <property type="project" value="TreeGrafter"/>
</dbReference>
<dbReference type="SUPFAM" id="SSF50486">
    <property type="entry name" value="FMT C-terminal domain-like"/>
    <property type="match status" value="1"/>
</dbReference>
<dbReference type="InterPro" id="IPR005793">
    <property type="entry name" value="Formyl_trans_C"/>
</dbReference>
<dbReference type="AlphaFoldDB" id="A0P696"/>
<comment type="caution">
    <text evidence="3">The sequence shown here is derived from an EMBL/GenBank/DDBJ whole genome shotgun (WGS) entry which is preliminary data.</text>
</comment>
<keyword evidence="3" id="KW-0808">Transferase</keyword>
<feature type="domain" description="Formyl transferase N-terminal" evidence="1">
    <location>
        <begin position="1"/>
        <end position="172"/>
    </location>
</feature>
<dbReference type="Pfam" id="PF02911">
    <property type="entry name" value="Formyl_trans_C"/>
    <property type="match status" value="1"/>
</dbReference>
<proteinExistence type="predicted"/>